<dbReference type="InterPro" id="IPR000253">
    <property type="entry name" value="FHA_dom"/>
</dbReference>
<feature type="region of interest" description="Disordered" evidence="2">
    <location>
        <begin position="670"/>
        <end position="822"/>
    </location>
</feature>
<keyword evidence="3" id="KW-0812">Transmembrane</keyword>
<feature type="compositionally biased region" description="Polar residues" evidence="2">
    <location>
        <begin position="26"/>
        <end position="44"/>
    </location>
</feature>
<feature type="compositionally biased region" description="Low complexity" evidence="2">
    <location>
        <begin position="836"/>
        <end position="845"/>
    </location>
</feature>
<feature type="region of interest" description="Disordered" evidence="2">
    <location>
        <begin position="1200"/>
        <end position="1349"/>
    </location>
</feature>
<feature type="coiled-coil region" evidence="1">
    <location>
        <begin position="586"/>
        <end position="665"/>
    </location>
</feature>
<feature type="region of interest" description="Disordered" evidence="2">
    <location>
        <begin position="1048"/>
        <end position="1131"/>
    </location>
</feature>
<organism evidence="5 6">
    <name type="scientific">Tilletia horrida</name>
    <dbReference type="NCBI Taxonomy" id="155126"/>
    <lineage>
        <taxon>Eukaryota</taxon>
        <taxon>Fungi</taxon>
        <taxon>Dikarya</taxon>
        <taxon>Basidiomycota</taxon>
        <taxon>Ustilaginomycotina</taxon>
        <taxon>Exobasidiomycetes</taxon>
        <taxon>Tilletiales</taxon>
        <taxon>Tilletiaceae</taxon>
        <taxon>Tilletia</taxon>
    </lineage>
</organism>
<dbReference type="GO" id="GO:0005737">
    <property type="term" value="C:cytoplasm"/>
    <property type="evidence" value="ECO:0007669"/>
    <property type="project" value="TreeGrafter"/>
</dbReference>
<dbReference type="Proteomes" id="UP001176521">
    <property type="component" value="Unassembled WGS sequence"/>
</dbReference>
<feature type="compositionally biased region" description="Low complexity" evidence="2">
    <location>
        <begin position="1293"/>
        <end position="1313"/>
    </location>
</feature>
<feature type="compositionally biased region" description="Low complexity" evidence="2">
    <location>
        <begin position="107"/>
        <end position="140"/>
    </location>
</feature>
<dbReference type="InterPro" id="IPR051176">
    <property type="entry name" value="Cent_Immune-Sig_Mod"/>
</dbReference>
<feature type="coiled-coil region" evidence="1">
    <location>
        <begin position="1134"/>
        <end position="1161"/>
    </location>
</feature>
<gene>
    <name evidence="5" type="ORF">OC842_000324</name>
</gene>
<keyword evidence="3" id="KW-1133">Transmembrane helix</keyword>
<proteinExistence type="predicted"/>
<feature type="domain" description="FHA" evidence="4">
    <location>
        <begin position="313"/>
        <end position="369"/>
    </location>
</feature>
<feature type="compositionally biased region" description="Pro residues" evidence="2">
    <location>
        <begin position="707"/>
        <end position="725"/>
    </location>
</feature>
<feature type="compositionally biased region" description="Low complexity" evidence="2">
    <location>
        <begin position="1118"/>
        <end position="1131"/>
    </location>
</feature>
<reference evidence="5" key="1">
    <citation type="journal article" date="2023" name="PhytoFront">
        <title>Draft Genome Resources of Seven Strains of Tilletia horrida, Causal Agent of Kernel Smut of Rice.</title>
        <authorList>
            <person name="Khanal S."/>
            <person name="Antony Babu S."/>
            <person name="Zhou X.G."/>
        </authorList>
    </citation>
    <scope>NUCLEOTIDE SEQUENCE</scope>
    <source>
        <strain evidence="5">TX3</strain>
    </source>
</reference>
<feature type="compositionally biased region" description="Low complexity" evidence="2">
    <location>
        <begin position="56"/>
        <end position="69"/>
    </location>
</feature>
<dbReference type="EMBL" id="JAPDMQ010000008">
    <property type="protein sequence ID" value="KAK0540755.1"/>
    <property type="molecule type" value="Genomic_DNA"/>
</dbReference>
<feature type="compositionally biased region" description="Low complexity" evidence="2">
    <location>
        <begin position="77"/>
        <end position="98"/>
    </location>
</feature>
<evidence type="ECO:0000256" key="1">
    <source>
        <dbReference type="SAM" id="Coils"/>
    </source>
</evidence>
<name>A0AAN6GH59_9BASI</name>
<feature type="compositionally biased region" description="Low complexity" evidence="2">
    <location>
        <begin position="186"/>
        <end position="201"/>
    </location>
</feature>
<feature type="compositionally biased region" description="Gly residues" evidence="2">
    <location>
        <begin position="1333"/>
        <end position="1345"/>
    </location>
</feature>
<dbReference type="PROSITE" id="PS50006">
    <property type="entry name" value="FHA_DOMAIN"/>
    <property type="match status" value="1"/>
</dbReference>
<sequence length="1388" mass="139976">MQTTSYGGTAMAPSPSSPGVIGLVPSSLNGQQTPAFAATPLSQSDDGEAAGHVTDSAPSSAAGPAPLDSAQDRHQNGASSAAGAPSSSTPETPSAEAANAASEQGPDAGSTASSTASDSTLGFSTDADPSSSPSPNDASPFELNAAGNGSDATPQAAQKAEESAQRQLASVSSDPIYHEAGSAGTPAASNSASEPASNGGSTISPSTGASIAAALSSASASASSASAAVNTSAPASGSPAPPGPPPSSIPTSSSPASSSSSAATAVASSSSSSAAATAANQRLVYPALHLFPLNGTFVPKCINLSPPGPHNRVKIGRQTTPKTAPNPTNGFFDSKVLSRAHAEIWSRDGKIYIKDVKSSNGTFINGERLSAEAQESDDFELHSEDHVEFGIDIVSEDGKVVLHHKVACRVYVVITAEDAVNLRQDVANGYIGGAPSAVGIRNGPAGGAGGAGGAAAGAGVGGVDGGRGGGGLTSARGGGHPGMGMGGSYKDASSLGMSFGGVLNRLQSELKRSREAGQELTTIANVFSDIHDTLAGGLPPLPQPPYQHLVPEAEDKSQPNRAAQVNEEAANKGPSAAESEAAAAAAAANEAAAAAATKAKEEAEAKLAATTAQAAEQAQTVNQLQSQLSETQASLAEHIAKMRGLEEMLVEHEHLKGEVDALRRLVADVSSSSSSSSTSSSGGGNSASANGGSRSKDTNGPSALGRIPPPPLPPLPSDASAPPPSLFNSTTPLPPAPHRTGDEQELELFDAFKARASRKTPAMLAEEEERMRVLDQREREVDEELRRLRQHQPDQPPLRSLGDDAVVDPLLGSGDHEHEGGAAAAVAADDFDDGASVASVDTVVPGSPPPAPAPGSLRLAGDEDGNDRRTLGDAPKPPAGMDEVEGGAGAGAGGLSVPMRRRKREESSPGLLQLADATSSSSRSAAARSANGPDSPWSTMRVGDFGSGRHGAAADDDDDDDDDDDEDGGEFRKNGHVGPLAPPDMPPGMSYDGLAHDMGWSSNSSSHQQGGRMTRAQLLEENAKLQARLASLEELLSEAIALGRSLSREVEAASANVQAQQSLLAASPRGQDEGLAAADGVDSDNGEKDGQRAAKVEPVDPSLPSSDAASSEEDSKHTSASAASSDSTAAATGVVDMDAHVRQLEARIASLESEMDRRVAEVESEILRETQAKWELWRAQAEQGMELERASWERDHGRIFRKVVEQQEQQKQKKQSQASKAGSKHGAGGSGNNGADGGDNDEEEEEEQSARSASSGGTGDTDLSSNSGASAASTNATSPPSSIAESVGRFGKSLLGSTSSTSSSPSRSTKLGSGVVGRTEDGEDEDEKRALGAAGGGPGAVGPGRAGSSKPFLFSDNSAAVPALSAAGAVIVAMAVMAFAAKSAGPHK</sequence>
<dbReference type="Gene3D" id="2.60.200.20">
    <property type="match status" value="1"/>
</dbReference>
<feature type="region of interest" description="Disordered" evidence="2">
    <location>
        <begin position="1"/>
        <end position="207"/>
    </location>
</feature>
<feature type="compositionally biased region" description="Polar residues" evidence="2">
    <location>
        <begin position="1055"/>
        <end position="1064"/>
    </location>
</feature>
<feature type="transmembrane region" description="Helical" evidence="3">
    <location>
        <begin position="1359"/>
        <end position="1381"/>
    </location>
</feature>
<dbReference type="InterPro" id="IPR008984">
    <property type="entry name" value="SMAD_FHA_dom_sf"/>
</dbReference>
<comment type="caution">
    <text evidence="5">The sequence shown here is derived from an EMBL/GenBank/DDBJ whole genome shotgun (WGS) entry which is preliminary data.</text>
</comment>
<feature type="compositionally biased region" description="Acidic residues" evidence="2">
    <location>
        <begin position="1238"/>
        <end position="1247"/>
    </location>
</feature>
<feature type="compositionally biased region" description="Polar residues" evidence="2">
    <location>
        <begin position="1000"/>
        <end position="1011"/>
    </location>
</feature>
<evidence type="ECO:0000313" key="6">
    <source>
        <dbReference type="Proteomes" id="UP001176521"/>
    </source>
</evidence>
<dbReference type="SUPFAM" id="SSF49879">
    <property type="entry name" value="SMAD/FHA domain"/>
    <property type="match status" value="1"/>
</dbReference>
<feature type="compositionally biased region" description="Pro residues" evidence="2">
    <location>
        <begin position="239"/>
        <end position="248"/>
    </location>
</feature>
<evidence type="ECO:0000256" key="3">
    <source>
        <dbReference type="SAM" id="Phobius"/>
    </source>
</evidence>
<keyword evidence="3" id="KW-0472">Membrane</keyword>
<feature type="compositionally biased region" description="Low complexity" evidence="2">
    <location>
        <begin position="249"/>
        <end position="260"/>
    </location>
</feature>
<accession>A0AAN6GH59</accession>
<feature type="region of interest" description="Disordered" evidence="2">
    <location>
        <begin position="535"/>
        <end position="582"/>
    </location>
</feature>
<dbReference type="SMART" id="SM00240">
    <property type="entry name" value="FHA"/>
    <property type="match status" value="1"/>
</dbReference>
<evidence type="ECO:0000256" key="2">
    <source>
        <dbReference type="SAM" id="MobiDB-lite"/>
    </source>
</evidence>
<dbReference type="Pfam" id="PF00498">
    <property type="entry name" value="FHA"/>
    <property type="match status" value="1"/>
</dbReference>
<feature type="compositionally biased region" description="Low complexity" evidence="2">
    <location>
        <begin position="1250"/>
        <end position="1282"/>
    </location>
</feature>
<feature type="compositionally biased region" description="Basic and acidic residues" evidence="2">
    <location>
        <begin position="769"/>
        <end position="787"/>
    </location>
</feature>
<dbReference type="PANTHER" id="PTHR15715:SF37">
    <property type="entry name" value="LD47843P"/>
    <property type="match status" value="1"/>
</dbReference>
<feature type="region of interest" description="Disordered" evidence="2">
    <location>
        <begin position="836"/>
        <end position="1015"/>
    </location>
</feature>
<feature type="compositionally biased region" description="Low complexity" evidence="2">
    <location>
        <begin position="915"/>
        <end position="930"/>
    </location>
</feature>
<feature type="compositionally biased region" description="Basic and acidic residues" evidence="2">
    <location>
        <begin position="1085"/>
        <end position="1098"/>
    </location>
</feature>
<feature type="compositionally biased region" description="Gly residues" evidence="2">
    <location>
        <begin position="1225"/>
        <end position="1237"/>
    </location>
</feature>
<dbReference type="PANTHER" id="PTHR15715">
    <property type="entry name" value="CENTROSOMAL PROTEIN OF 170 KDA"/>
    <property type="match status" value="1"/>
</dbReference>
<feature type="compositionally biased region" description="Acidic residues" evidence="2">
    <location>
        <begin position="954"/>
        <end position="968"/>
    </location>
</feature>
<protein>
    <recommendedName>
        <fullName evidence="4">FHA domain-containing protein</fullName>
    </recommendedName>
</protein>
<keyword evidence="1" id="KW-0175">Coiled coil</keyword>
<feature type="compositionally biased region" description="Low complexity" evidence="2">
    <location>
        <begin position="670"/>
        <end position="693"/>
    </location>
</feature>
<evidence type="ECO:0000259" key="4">
    <source>
        <dbReference type="PROSITE" id="PS50006"/>
    </source>
</evidence>
<feature type="coiled-coil region" evidence="1">
    <location>
        <begin position="1015"/>
        <end position="1042"/>
    </location>
</feature>
<evidence type="ECO:0000313" key="5">
    <source>
        <dbReference type="EMBL" id="KAK0540755.1"/>
    </source>
</evidence>
<feature type="compositionally biased region" description="Basic and acidic residues" evidence="2">
    <location>
        <begin position="1200"/>
        <end position="1211"/>
    </location>
</feature>
<keyword evidence="6" id="KW-1185">Reference proteome</keyword>
<feature type="region of interest" description="Disordered" evidence="2">
    <location>
        <begin position="230"/>
        <end position="260"/>
    </location>
</feature>